<evidence type="ECO:0000256" key="5">
    <source>
        <dbReference type="ARBA" id="ARBA00022741"/>
    </source>
</evidence>
<evidence type="ECO:0000256" key="1">
    <source>
        <dbReference type="ARBA" id="ARBA00000085"/>
    </source>
</evidence>
<dbReference type="PANTHER" id="PTHR43065">
    <property type="entry name" value="SENSOR HISTIDINE KINASE"/>
    <property type="match status" value="1"/>
</dbReference>
<dbReference type="RefSeq" id="WP_155309154.1">
    <property type="nucleotide sequence ID" value="NZ_AP021879.1"/>
</dbReference>
<evidence type="ECO:0000256" key="8">
    <source>
        <dbReference type="ARBA" id="ARBA00023012"/>
    </source>
</evidence>
<dbReference type="GO" id="GO:0005524">
    <property type="term" value="F:ATP binding"/>
    <property type="evidence" value="ECO:0007669"/>
    <property type="project" value="UniProtKB-KW"/>
</dbReference>
<dbReference type="GO" id="GO:0004673">
    <property type="term" value="F:protein histidine kinase activity"/>
    <property type="evidence" value="ECO:0007669"/>
    <property type="project" value="UniProtKB-EC"/>
</dbReference>
<evidence type="ECO:0000256" key="7">
    <source>
        <dbReference type="ARBA" id="ARBA00022840"/>
    </source>
</evidence>
<keyword evidence="4" id="KW-0808">Transferase</keyword>
<dbReference type="InterPro" id="IPR004358">
    <property type="entry name" value="Sig_transdc_His_kin-like_C"/>
</dbReference>
<keyword evidence="5" id="KW-0547">Nucleotide-binding</keyword>
<dbReference type="AlphaFoldDB" id="A0A5K8A5R6"/>
<dbReference type="Pfam" id="PF02518">
    <property type="entry name" value="HATPase_c"/>
    <property type="match status" value="1"/>
</dbReference>
<dbReference type="PROSITE" id="PS50109">
    <property type="entry name" value="HIS_KIN"/>
    <property type="match status" value="1"/>
</dbReference>
<keyword evidence="3" id="KW-0597">Phosphoprotein</keyword>
<dbReference type="EMBL" id="AP021879">
    <property type="protein sequence ID" value="BBO87738.1"/>
    <property type="molecule type" value="Genomic_DNA"/>
</dbReference>
<reference evidence="10 11" key="1">
    <citation type="submission" date="2019-11" db="EMBL/GenBank/DDBJ databases">
        <title>Comparative genomics of hydrocarbon-degrading Desulfosarcina strains.</title>
        <authorList>
            <person name="Watanabe M."/>
            <person name="Kojima H."/>
            <person name="Fukui M."/>
        </authorList>
    </citation>
    <scope>NUCLEOTIDE SEQUENCE [LARGE SCALE GENOMIC DNA]</scope>
    <source>
        <strain evidence="11">oXyS1</strain>
    </source>
</reference>
<proteinExistence type="predicted"/>
<evidence type="ECO:0000256" key="6">
    <source>
        <dbReference type="ARBA" id="ARBA00022777"/>
    </source>
</evidence>
<sequence>MHRTLIEKNFCLGSKESHFKITIAEREMILIGGIIDEIDRLNKIVTKLLHFSRPSPPVFKPEDPMLILEKMLDLTTEKVRANGIEVKYAWSGRPCRTMVDREQIQQVFLNLLLNAVKAMPRGGRLDVEMRRTRGIFEAGLGPSLISGGDFDFQDWFVRVRFRDTGCGIGSEALPKVFDPFFTTDPRGTGLGLSIAHKLIEENKGAVYIESTPVKGTDVIVVLPAAEVS</sequence>
<dbReference type="EC" id="2.7.13.3" evidence="2"/>
<evidence type="ECO:0000256" key="3">
    <source>
        <dbReference type="ARBA" id="ARBA00022553"/>
    </source>
</evidence>
<protein>
    <recommendedName>
        <fullName evidence="2">histidine kinase</fullName>
        <ecNumber evidence="2">2.7.13.3</ecNumber>
    </recommendedName>
</protein>
<keyword evidence="11" id="KW-1185">Reference proteome</keyword>
<dbReference type="Gene3D" id="3.30.565.10">
    <property type="entry name" value="Histidine kinase-like ATPase, C-terminal domain"/>
    <property type="match status" value="1"/>
</dbReference>
<feature type="domain" description="Histidine kinase" evidence="9">
    <location>
        <begin position="34"/>
        <end position="226"/>
    </location>
</feature>
<evidence type="ECO:0000259" key="9">
    <source>
        <dbReference type="PROSITE" id="PS50109"/>
    </source>
</evidence>
<keyword evidence="6" id="KW-0418">Kinase</keyword>
<keyword evidence="8" id="KW-0902">Two-component regulatory system</keyword>
<dbReference type="PANTHER" id="PTHR43065:SF10">
    <property type="entry name" value="PEROXIDE STRESS-ACTIVATED HISTIDINE KINASE MAK3"/>
    <property type="match status" value="1"/>
</dbReference>
<dbReference type="PRINTS" id="PR00344">
    <property type="entry name" value="BCTRLSENSOR"/>
</dbReference>
<evidence type="ECO:0000256" key="2">
    <source>
        <dbReference type="ARBA" id="ARBA00012438"/>
    </source>
</evidence>
<evidence type="ECO:0000313" key="11">
    <source>
        <dbReference type="Proteomes" id="UP000422108"/>
    </source>
</evidence>
<keyword evidence="7" id="KW-0067">ATP-binding</keyword>
<dbReference type="InterPro" id="IPR003594">
    <property type="entry name" value="HATPase_dom"/>
</dbReference>
<evidence type="ECO:0000313" key="10">
    <source>
        <dbReference type="EMBL" id="BBO87738.1"/>
    </source>
</evidence>
<dbReference type="InterPro" id="IPR005467">
    <property type="entry name" value="His_kinase_dom"/>
</dbReference>
<dbReference type="SMART" id="SM00387">
    <property type="entry name" value="HATPase_c"/>
    <property type="match status" value="1"/>
</dbReference>
<name>A0A5K8A5R6_9BACT</name>
<comment type="catalytic activity">
    <reaction evidence="1">
        <text>ATP + protein L-histidine = ADP + protein N-phospho-L-histidine.</text>
        <dbReference type="EC" id="2.7.13.3"/>
    </reaction>
</comment>
<dbReference type="Proteomes" id="UP000422108">
    <property type="component" value="Chromosome"/>
</dbReference>
<accession>A0A5K8A5R6</accession>
<dbReference type="GO" id="GO:0000160">
    <property type="term" value="P:phosphorelay signal transduction system"/>
    <property type="evidence" value="ECO:0007669"/>
    <property type="project" value="UniProtKB-KW"/>
</dbReference>
<gene>
    <name evidence="10" type="ORF">DSCOOX_09180</name>
</gene>
<evidence type="ECO:0000256" key="4">
    <source>
        <dbReference type="ARBA" id="ARBA00022679"/>
    </source>
</evidence>
<dbReference type="InterPro" id="IPR036890">
    <property type="entry name" value="HATPase_C_sf"/>
</dbReference>
<dbReference type="SUPFAM" id="SSF55874">
    <property type="entry name" value="ATPase domain of HSP90 chaperone/DNA topoisomerase II/histidine kinase"/>
    <property type="match status" value="1"/>
</dbReference>
<organism evidence="10 11">
    <name type="scientific">Desulfosarcina ovata subsp. ovata</name>
    <dbReference type="NCBI Taxonomy" id="2752305"/>
    <lineage>
        <taxon>Bacteria</taxon>
        <taxon>Pseudomonadati</taxon>
        <taxon>Thermodesulfobacteriota</taxon>
        <taxon>Desulfobacteria</taxon>
        <taxon>Desulfobacterales</taxon>
        <taxon>Desulfosarcinaceae</taxon>
        <taxon>Desulfosarcina</taxon>
    </lineage>
</organism>